<comment type="caution">
    <text evidence="3">The sequence shown here is derived from an EMBL/GenBank/DDBJ whole genome shotgun (WGS) entry which is preliminary data.</text>
</comment>
<feature type="compositionally biased region" description="Polar residues" evidence="2">
    <location>
        <begin position="27"/>
        <end position="45"/>
    </location>
</feature>
<accession>A0A8J2WJD4</accession>
<dbReference type="Proteomes" id="UP000789390">
    <property type="component" value="Unassembled WGS sequence"/>
</dbReference>
<evidence type="ECO:0000313" key="3">
    <source>
        <dbReference type="EMBL" id="CAH0104386.1"/>
    </source>
</evidence>
<keyword evidence="4" id="KW-1185">Reference proteome</keyword>
<feature type="region of interest" description="Disordered" evidence="2">
    <location>
        <begin position="198"/>
        <end position="222"/>
    </location>
</feature>
<dbReference type="EMBL" id="CAKKLH010000135">
    <property type="protein sequence ID" value="CAH0104386.1"/>
    <property type="molecule type" value="Genomic_DNA"/>
</dbReference>
<reference evidence="3" key="1">
    <citation type="submission" date="2021-11" db="EMBL/GenBank/DDBJ databases">
        <authorList>
            <person name="Schell T."/>
        </authorList>
    </citation>
    <scope>NUCLEOTIDE SEQUENCE</scope>
    <source>
        <strain evidence="3">M5</strain>
    </source>
</reference>
<feature type="region of interest" description="Disordered" evidence="2">
    <location>
        <begin position="27"/>
        <end position="52"/>
    </location>
</feature>
<proteinExistence type="predicted"/>
<evidence type="ECO:0000256" key="2">
    <source>
        <dbReference type="SAM" id="MobiDB-lite"/>
    </source>
</evidence>
<name>A0A8J2WJD4_9CRUS</name>
<sequence>MLTLSDHMMDDGTDFLMPIPIFIPQLRSPSDNQTEFHQQNQFSPNRNEDNNRNHLAASDFYLQLTFNGSRGANRPSSIQLCSQSIEEEARRCQQELDVSQQTLSKLEAEVVQLERTNEGLRSESEVRELMALEQVIKCLEEELVQCRTSAVKSTEELVQKTAAAKAARTKRFETECALRELQLSICRRKLEYATAKALDDEDDGSASDEDASATVSNLPEEEERITTLQKELEELSQLNNRALVEAQEAERLNATRQSEFARTQLDVEQRISMGRSECEARRQNLSEKRQQLDRNLSYLVQLAQEIAQEKLGKIGLLQQIALIEAAQKVQNLERSAQCLTAGNNSSYNG</sequence>
<feature type="coiled-coil region" evidence="1">
    <location>
        <begin position="82"/>
        <end position="149"/>
    </location>
</feature>
<evidence type="ECO:0000313" key="4">
    <source>
        <dbReference type="Proteomes" id="UP000789390"/>
    </source>
</evidence>
<dbReference type="OrthoDB" id="6354647at2759"/>
<evidence type="ECO:0000256" key="1">
    <source>
        <dbReference type="SAM" id="Coils"/>
    </source>
</evidence>
<dbReference type="AlphaFoldDB" id="A0A8J2WJD4"/>
<keyword evidence="1" id="KW-0175">Coiled coil</keyword>
<gene>
    <name evidence="3" type="ORF">DGAL_LOCUS7283</name>
</gene>
<feature type="compositionally biased region" description="Acidic residues" evidence="2">
    <location>
        <begin position="199"/>
        <end position="211"/>
    </location>
</feature>
<protein>
    <submittedName>
        <fullName evidence="3">Uncharacterized protein</fullName>
    </submittedName>
</protein>
<organism evidence="3 4">
    <name type="scientific">Daphnia galeata</name>
    <dbReference type="NCBI Taxonomy" id="27404"/>
    <lineage>
        <taxon>Eukaryota</taxon>
        <taxon>Metazoa</taxon>
        <taxon>Ecdysozoa</taxon>
        <taxon>Arthropoda</taxon>
        <taxon>Crustacea</taxon>
        <taxon>Branchiopoda</taxon>
        <taxon>Diplostraca</taxon>
        <taxon>Cladocera</taxon>
        <taxon>Anomopoda</taxon>
        <taxon>Daphniidae</taxon>
        <taxon>Daphnia</taxon>
    </lineage>
</organism>